<evidence type="ECO:0000313" key="2">
    <source>
        <dbReference type="EMBL" id="EGQ20889.1"/>
    </source>
</evidence>
<gene>
    <name evidence="2" type="ORF">HMPREF9144_0614</name>
</gene>
<dbReference type="HOGENOM" id="CLU_3064835_0_0_10"/>
<evidence type="ECO:0000313" key="3">
    <source>
        <dbReference type="Proteomes" id="UP000004123"/>
    </source>
</evidence>
<dbReference type="AlphaFoldDB" id="F9DG24"/>
<dbReference type="Proteomes" id="UP000004123">
    <property type="component" value="Unassembled WGS sequence"/>
</dbReference>
<proteinExistence type="predicted"/>
<name>F9DG24_9BACT</name>
<feature type="transmembrane region" description="Helical" evidence="1">
    <location>
        <begin position="31"/>
        <end position="48"/>
    </location>
</feature>
<organism evidence="2 3">
    <name type="scientific">Prevotella pallens ATCC 700821</name>
    <dbReference type="NCBI Taxonomy" id="997353"/>
    <lineage>
        <taxon>Bacteria</taxon>
        <taxon>Pseudomonadati</taxon>
        <taxon>Bacteroidota</taxon>
        <taxon>Bacteroidia</taxon>
        <taxon>Bacteroidales</taxon>
        <taxon>Prevotellaceae</taxon>
        <taxon>Prevotella</taxon>
    </lineage>
</organism>
<dbReference type="EMBL" id="AFPY01000025">
    <property type="protein sequence ID" value="EGQ20889.1"/>
    <property type="molecule type" value="Genomic_DNA"/>
</dbReference>
<keyword evidence="1" id="KW-0812">Transmembrane</keyword>
<accession>F9DG24</accession>
<evidence type="ECO:0000256" key="1">
    <source>
        <dbReference type="SAM" id="Phobius"/>
    </source>
</evidence>
<protein>
    <submittedName>
        <fullName evidence="2">Uncharacterized protein</fullName>
    </submittedName>
</protein>
<sequence>MDIFCVILFFLISLVLMPFFTHGEPWIVKLFYLALCVCFTPIIGIPIYRHFAK</sequence>
<comment type="caution">
    <text evidence="2">The sequence shown here is derived from an EMBL/GenBank/DDBJ whole genome shotgun (WGS) entry which is preliminary data.</text>
</comment>
<reference evidence="2 3" key="1">
    <citation type="submission" date="2011-04" db="EMBL/GenBank/DDBJ databases">
        <authorList>
            <person name="Muzny D."/>
            <person name="Qin X."/>
            <person name="Deng J."/>
            <person name="Jiang H."/>
            <person name="Liu Y."/>
            <person name="Qu J."/>
            <person name="Song X.-Z."/>
            <person name="Zhang L."/>
            <person name="Thornton R."/>
            <person name="Coyle M."/>
            <person name="Francisco L."/>
            <person name="Jackson L."/>
            <person name="Javaid M."/>
            <person name="Korchina V."/>
            <person name="Kovar C."/>
            <person name="Mata R."/>
            <person name="Mathew T."/>
            <person name="Ngo R."/>
            <person name="Nguyen L."/>
            <person name="Nguyen N."/>
            <person name="Okwuonu G."/>
            <person name="Ongeri F."/>
            <person name="Pham C."/>
            <person name="Simmons D."/>
            <person name="Wilczek-Boney K."/>
            <person name="Hale W."/>
            <person name="Jakkamsetti A."/>
            <person name="Pham P."/>
            <person name="Ruth R."/>
            <person name="San Lucas F."/>
            <person name="Warren J."/>
            <person name="Zhang J."/>
            <person name="Zhao Z."/>
            <person name="Zhou C."/>
            <person name="Zhu D."/>
            <person name="Lee S."/>
            <person name="Bess C."/>
            <person name="Blankenburg K."/>
            <person name="Forbes L."/>
            <person name="Fu Q."/>
            <person name="Gubbala S."/>
            <person name="Hirani K."/>
            <person name="Jayaseelan J.C."/>
            <person name="Lara F."/>
            <person name="Munidasa M."/>
            <person name="Palculict T."/>
            <person name="Patil S."/>
            <person name="Pu L.-L."/>
            <person name="Saada N."/>
            <person name="Tang L."/>
            <person name="Weissenberger G."/>
            <person name="Zhu Y."/>
            <person name="Hemphill L."/>
            <person name="Shang Y."/>
            <person name="Youmans B."/>
            <person name="Ayvaz T."/>
            <person name="Ross M."/>
            <person name="Santibanez J."/>
            <person name="Aqrawi P."/>
            <person name="Gross S."/>
            <person name="Joshi V."/>
            <person name="Fowler G."/>
            <person name="Nazareth L."/>
            <person name="Reid J."/>
            <person name="Worley K."/>
            <person name="Petrosino J."/>
            <person name="Highlander S."/>
            <person name="Gibbs R."/>
        </authorList>
    </citation>
    <scope>NUCLEOTIDE SEQUENCE [LARGE SCALE GENOMIC DNA]</scope>
    <source>
        <strain evidence="2 3">ATCC 700821</strain>
    </source>
</reference>
<keyword evidence="1" id="KW-0472">Membrane</keyword>
<keyword evidence="1" id="KW-1133">Transmembrane helix</keyword>